<evidence type="ECO:0000256" key="4">
    <source>
        <dbReference type="ARBA" id="ARBA00022692"/>
    </source>
</evidence>
<comment type="subcellular location">
    <subcellularLocation>
        <location evidence="1 14">Cell membrane</location>
        <topology evidence="1 14">Multi-pass membrane protein</topology>
    </subcellularLocation>
</comment>
<gene>
    <name evidence="14" type="primary">fluC</name>
    <name evidence="14" type="synonym">crcB</name>
    <name evidence="15" type="ORF">J2X07_002077</name>
</gene>
<keyword evidence="4 14" id="KW-0812">Transmembrane</keyword>
<proteinExistence type="inferred from homology"/>
<keyword evidence="5 14" id="KW-0479">Metal-binding</keyword>
<evidence type="ECO:0000256" key="10">
    <source>
        <dbReference type="ARBA" id="ARBA00023303"/>
    </source>
</evidence>
<sequence>MILASALVAAGGFLGAICRFLTTKWISQRWPTEFPIATLLINILGSFLLGMIIGSALNHSVVLLLGTGFMGAFTTFSTFKLENIQLHEKRKEKVMIQYLGFSYIGGILFAFIGLTLGNLFF</sequence>
<comment type="activity regulation">
    <text evidence="14">Na(+) is not transported, but it plays an essential structural role and its presence is essential for fluoride channel function.</text>
</comment>
<keyword evidence="8 14" id="KW-0406">Ion transport</keyword>
<comment type="similarity">
    <text evidence="11 14">Belongs to the fluoride channel Fluc/FEX (TC 1.A.43) family.</text>
</comment>
<evidence type="ECO:0000256" key="2">
    <source>
        <dbReference type="ARBA" id="ARBA00022448"/>
    </source>
</evidence>
<dbReference type="PANTHER" id="PTHR28259">
    <property type="entry name" value="FLUORIDE EXPORT PROTEIN 1-RELATED"/>
    <property type="match status" value="1"/>
</dbReference>
<feature type="transmembrane region" description="Helical" evidence="14">
    <location>
        <begin position="34"/>
        <end position="54"/>
    </location>
</feature>
<reference evidence="15 16" key="1">
    <citation type="submission" date="2023-07" db="EMBL/GenBank/DDBJ databases">
        <title>Sorghum-associated microbial communities from plants grown in Nebraska, USA.</title>
        <authorList>
            <person name="Schachtman D."/>
        </authorList>
    </citation>
    <scope>NUCLEOTIDE SEQUENCE [LARGE SCALE GENOMIC DNA]</scope>
    <source>
        <strain evidence="15 16">BE211</strain>
    </source>
</reference>
<feature type="binding site" evidence="14">
    <location>
        <position position="71"/>
    </location>
    <ligand>
        <name>Na(+)</name>
        <dbReference type="ChEBI" id="CHEBI:29101"/>
        <note>structural</note>
    </ligand>
</feature>
<keyword evidence="6 14" id="KW-1133">Transmembrane helix</keyword>
<keyword evidence="16" id="KW-1185">Reference proteome</keyword>
<dbReference type="Proteomes" id="UP001258181">
    <property type="component" value="Unassembled WGS sequence"/>
</dbReference>
<dbReference type="EMBL" id="JAVDWA010000003">
    <property type="protein sequence ID" value="MDR7073091.1"/>
    <property type="molecule type" value="Genomic_DNA"/>
</dbReference>
<feature type="binding site" evidence="14">
    <location>
        <position position="74"/>
    </location>
    <ligand>
        <name>Na(+)</name>
        <dbReference type="ChEBI" id="CHEBI:29101"/>
        <note>structural</note>
    </ligand>
</feature>
<evidence type="ECO:0000256" key="12">
    <source>
        <dbReference type="ARBA" id="ARBA00035585"/>
    </source>
</evidence>
<keyword evidence="9 14" id="KW-0472">Membrane</keyword>
<dbReference type="Pfam" id="PF02537">
    <property type="entry name" value="CRCB"/>
    <property type="match status" value="1"/>
</dbReference>
<evidence type="ECO:0000256" key="8">
    <source>
        <dbReference type="ARBA" id="ARBA00023065"/>
    </source>
</evidence>
<feature type="transmembrane region" description="Helical" evidence="14">
    <location>
        <begin position="61"/>
        <end position="79"/>
    </location>
</feature>
<evidence type="ECO:0000256" key="11">
    <source>
        <dbReference type="ARBA" id="ARBA00035120"/>
    </source>
</evidence>
<evidence type="ECO:0000256" key="13">
    <source>
        <dbReference type="ARBA" id="ARBA00049940"/>
    </source>
</evidence>
<evidence type="ECO:0000313" key="15">
    <source>
        <dbReference type="EMBL" id="MDR7073091.1"/>
    </source>
</evidence>
<evidence type="ECO:0000256" key="14">
    <source>
        <dbReference type="HAMAP-Rule" id="MF_00454"/>
    </source>
</evidence>
<evidence type="ECO:0000256" key="7">
    <source>
        <dbReference type="ARBA" id="ARBA00023053"/>
    </source>
</evidence>
<dbReference type="HAMAP" id="MF_00454">
    <property type="entry name" value="FluC"/>
    <property type="match status" value="1"/>
</dbReference>
<keyword evidence="7 14" id="KW-0915">Sodium</keyword>
<evidence type="ECO:0000256" key="6">
    <source>
        <dbReference type="ARBA" id="ARBA00022989"/>
    </source>
</evidence>
<comment type="catalytic activity">
    <reaction evidence="12">
        <text>fluoride(in) = fluoride(out)</text>
        <dbReference type="Rhea" id="RHEA:76159"/>
        <dbReference type="ChEBI" id="CHEBI:17051"/>
    </reaction>
    <physiologicalReaction direction="left-to-right" evidence="12">
        <dbReference type="Rhea" id="RHEA:76160"/>
    </physiologicalReaction>
</comment>
<evidence type="ECO:0000313" key="16">
    <source>
        <dbReference type="Proteomes" id="UP001258181"/>
    </source>
</evidence>
<dbReference type="InterPro" id="IPR003691">
    <property type="entry name" value="FluC"/>
</dbReference>
<dbReference type="NCBIfam" id="NF010801">
    <property type="entry name" value="PRK14205.1"/>
    <property type="match status" value="1"/>
</dbReference>
<evidence type="ECO:0000256" key="1">
    <source>
        <dbReference type="ARBA" id="ARBA00004651"/>
    </source>
</evidence>
<keyword evidence="2 14" id="KW-0813">Transport</keyword>
<protein>
    <recommendedName>
        <fullName evidence="14">Fluoride-specific ion channel FluC</fullName>
    </recommendedName>
</protein>
<comment type="function">
    <text evidence="13 14">Fluoride-specific ion channel. Important for reducing fluoride concentration in the cell, thus reducing its toxicity.</text>
</comment>
<keyword evidence="3 14" id="KW-1003">Cell membrane</keyword>
<dbReference type="PANTHER" id="PTHR28259:SF16">
    <property type="entry name" value="FLUORIDE-SPECIFIC ION CHANNEL FLUC 2"/>
    <property type="match status" value="1"/>
</dbReference>
<comment type="caution">
    <text evidence="15">The sequence shown here is derived from an EMBL/GenBank/DDBJ whole genome shotgun (WGS) entry which is preliminary data.</text>
</comment>
<evidence type="ECO:0000256" key="3">
    <source>
        <dbReference type="ARBA" id="ARBA00022475"/>
    </source>
</evidence>
<name>A0ABU1U0T6_9BACL</name>
<evidence type="ECO:0000256" key="5">
    <source>
        <dbReference type="ARBA" id="ARBA00022723"/>
    </source>
</evidence>
<organism evidence="15 16">
    <name type="scientific">Fictibacillus barbaricus</name>
    <dbReference type="NCBI Taxonomy" id="182136"/>
    <lineage>
        <taxon>Bacteria</taxon>
        <taxon>Bacillati</taxon>
        <taxon>Bacillota</taxon>
        <taxon>Bacilli</taxon>
        <taxon>Bacillales</taxon>
        <taxon>Fictibacillaceae</taxon>
        <taxon>Fictibacillus</taxon>
    </lineage>
</organism>
<accession>A0ABU1U0T6</accession>
<keyword evidence="10 14" id="KW-0407">Ion channel</keyword>
<evidence type="ECO:0000256" key="9">
    <source>
        <dbReference type="ARBA" id="ARBA00023136"/>
    </source>
</evidence>
<feature type="transmembrane region" description="Helical" evidence="14">
    <location>
        <begin position="99"/>
        <end position="120"/>
    </location>
</feature>